<feature type="domain" description="D-isomer specific 2-hydroxyacid dehydrogenase NAD-binding" evidence="6">
    <location>
        <begin position="104"/>
        <end position="278"/>
    </location>
</feature>
<name>A0ABS5LAX9_9BACI</name>
<dbReference type="InterPro" id="IPR006139">
    <property type="entry name" value="D-isomer_2_OHA_DH_cat_dom"/>
</dbReference>
<evidence type="ECO:0000313" key="8">
    <source>
        <dbReference type="Proteomes" id="UP000682403"/>
    </source>
</evidence>
<dbReference type="PANTHER" id="PTHR43333">
    <property type="entry name" value="2-HACID_DH_C DOMAIN-CONTAINING PROTEIN"/>
    <property type="match status" value="1"/>
</dbReference>
<sequence>MRKLIIGQNLQDTYVNQIQEVIPDWKIIVGRDSAIWGKDIAGAEIIAGWRKEMTDHLAEAEDLKWIQTWSAGVNNMPLKELEKKTIALTSANGVHAYPISETIFALMLGLTRNIHSYVRNQQAKTWHHANLKLEIHHKTIGILGIGAIGKETAKIAKAFNMKVLGLRHSGKKAEFVDEMYTPDQLNEMLPECDYVVITLPLTKDTHRMIGKEQFSLMKNSAFFINIGRGDIVVEKDMIAALQSGEIAGAGLDVFENEPLENSSPLWNMENVIMTPHTAGSTEYYDERVIGEILLPNLKKYLAGEEPDVNRVDFEKGY</sequence>
<protein>
    <submittedName>
        <fullName evidence="7">D-2-hydroxyacid dehydrogenase</fullName>
    </submittedName>
</protein>
<dbReference type="Gene3D" id="3.40.50.720">
    <property type="entry name" value="NAD(P)-binding Rossmann-like Domain"/>
    <property type="match status" value="2"/>
</dbReference>
<reference evidence="7 8" key="1">
    <citation type="submission" date="2021-04" db="EMBL/GenBank/DDBJ databases">
        <title>Metabacillus sp. strain KIGAM252 whole genome sequence.</title>
        <authorList>
            <person name="Seo M.-J."/>
            <person name="Cho E.-S."/>
            <person name="Hwang C.Y."/>
            <person name="Yoon D.J."/>
        </authorList>
    </citation>
    <scope>NUCLEOTIDE SEQUENCE [LARGE SCALE GENOMIC DNA]</scope>
    <source>
        <strain evidence="7 8">KIGAM252</strain>
    </source>
</reference>
<comment type="caution">
    <text evidence="7">The sequence shown here is derived from an EMBL/GenBank/DDBJ whole genome shotgun (WGS) entry which is preliminary data.</text>
</comment>
<dbReference type="InterPro" id="IPR036291">
    <property type="entry name" value="NAD(P)-bd_dom_sf"/>
</dbReference>
<comment type="similarity">
    <text evidence="1 4">Belongs to the D-isomer specific 2-hydroxyacid dehydrogenase family.</text>
</comment>
<evidence type="ECO:0000256" key="3">
    <source>
        <dbReference type="ARBA" id="ARBA00023027"/>
    </source>
</evidence>
<dbReference type="CDD" id="cd05300">
    <property type="entry name" value="2-Hacid_dh_1"/>
    <property type="match status" value="1"/>
</dbReference>
<dbReference type="SUPFAM" id="SSF51735">
    <property type="entry name" value="NAD(P)-binding Rossmann-fold domains"/>
    <property type="match status" value="1"/>
</dbReference>
<keyword evidence="3" id="KW-0520">NAD</keyword>
<gene>
    <name evidence="7" type="ORF">J9317_03740</name>
</gene>
<keyword evidence="8" id="KW-1185">Reference proteome</keyword>
<accession>A0ABS5LAX9</accession>
<proteinExistence type="inferred from homology"/>
<evidence type="ECO:0000259" key="5">
    <source>
        <dbReference type="Pfam" id="PF00389"/>
    </source>
</evidence>
<dbReference type="SUPFAM" id="SSF52283">
    <property type="entry name" value="Formate/glycerate dehydrogenase catalytic domain-like"/>
    <property type="match status" value="1"/>
</dbReference>
<evidence type="ECO:0000256" key="4">
    <source>
        <dbReference type="RuleBase" id="RU003719"/>
    </source>
</evidence>
<keyword evidence="2 4" id="KW-0560">Oxidoreductase</keyword>
<evidence type="ECO:0000256" key="1">
    <source>
        <dbReference type="ARBA" id="ARBA00005854"/>
    </source>
</evidence>
<evidence type="ECO:0000256" key="2">
    <source>
        <dbReference type="ARBA" id="ARBA00023002"/>
    </source>
</evidence>
<evidence type="ECO:0000259" key="6">
    <source>
        <dbReference type="Pfam" id="PF02826"/>
    </source>
</evidence>
<dbReference type="Proteomes" id="UP000682403">
    <property type="component" value="Unassembled WGS sequence"/>
</dbReference>
<dbReference type="Pfam" id="PF02826">
    <property type="entry name" value="2-Hacid_dh_C"/>
    <property type="match status" value="1"/>
</dbReference>
<dbReference type="PANTHER" id="PTHR43333:SF1">
    <property type="entry name" value="D-ISOMER SPECIFIC 2-HYDROXYACID DEHYDROGENASE NAD-BINDING DOMAIN-CONTAINING PROTEIN"/>
    <property type="match status" value="1"/>
</dbReference>
<dbReference type="RefSeq" id="WP_211556545.1">
    <property type="nucleotide sequence ID" value="NZ_JAGVRK010000001.1"/>
</dbReference>
<dbReference type="InterPro" id="IPR006140">
    <property type="entry name" value="D-isomer_DH_NAD-bd"/>
</dbReference>
<organism evidence="7 8">
    <name type="scientific">Metabacillus flavus</name>
    <dbReference type="NCBI Taxonomy" id="2823519"/>
    <lineage>
        <taxon>Bacteria</taxon>
        <taxon>Bacillati</taxon>
        <taxon>Bacillota</taxon>
        <taxon>Bacilli</taxon>
        <taxon>Bacillales</taxon>
        <taxon>Bacillaceae</taxon>
        <taxon>Metabacillus</taxon>
    </lineage>
</organism>
<dbReference type="EMBL" id="JAGVRK010000001">
    <property type="protein sequence ID" value="MBS2967887.1"/>
    <property type="molecule type" value="Genomic_DNA"/>
</dbReference>
<feature type="domain" description="D-isomer specific 2-hydroxyacid dehydrogenase catalytic" evidence="5">
    <location>
        <begin position="30"/>
        <end position="306"/>
    </location>
</feature>
<dbReference type="PROSITE" id="PS00671">
    <property type="entry name" value="D_2_HYDROXYACID_DH_3"/>
    <property type="match status" value="1"/>
</dbReference>
<evidence type="ECO:0000313" key="7">
    <source>
        <dbReference type="EMBL" id="MBS2967887.1"/>
    </source>
</evidence>
<dbReference type="InterPro" id="IPR029753">
    <property type="entry name" value="D-isomer_DH_CS"/>
</dbReference>
<dbReference type="Pfam" id="PF00389">
    <property type="entry name" value="2-Hacid_dh"/>
    <property type="match status" value="1"/>
</dbReference>